<reference evidence="2" key="1">
    <citation type="submission" date="2021-07" db="EMBL/GenBank/DDBJ databases">
        <authorList>
            <person name="Branca A.L. A."/>
        </authorList>
    </citation>
    <scope>NUCLEOTIDE SEQUENCE</scope>
</reference>
<feature type="compositionally biased region" description="Basic and acidic residues" evidence="1">
    <location>
        <begin position="24"/>
        <end position="33"/>
    </location>
</feature>
<dbReference type="OrthoDB" id="434144at2759"/>
<comment type="caution">
    <text evidence="2">The sequence shown here is derived from an EMBL/GenBank/DDBJ whole genome shotgun (WGS) entry which is preliminary data.</text>
</comment>
<sequence>FACVLLESTITPQTEEINMANDPKPPRSAERIAAKAKSRSGRSRAGSPCSVRSTGSTSKADPSLLSSVAKLRKELGHSVTKSTREKDDGTTHRKCLHMMDQIQEEFELALGAIADERARHSQSMQCLHDEKAQETSKLQQAITAKDKALVEKQRLEKELCQIQEQQESVNATMQDQISWHEIQPVLHQAHGELTSATTRFWNTIESLHNYRVASYLPGSGVIHETWPDQNSPLVPLGHDALPGFSASSDYPLATQQAPESTNQYASLV</sequence>
<dbReference type="Proteomes" id="UP001152646">
    <property type="component" value="Unassembled WGS sequence"/>
</dbReference>
<dbReference type="AlphaFoldDB" id="A0A9W4NCS5"/>
<feature type="region of interest" description="Disordered" evidence="1">
    <location>
        <begin position="247"/>
        <end position="268"/>
    </location>
</feature>
<proteinExistence type="predicted"/>
<evidence type="ECO:0000313" key="3">
    <source>
        <dbReference type="Proteomes" id="UP001152646"/>
    </source>
</evidence>
<evidence type="ECO:0000313" key="2">
    <source>
        <dbReference type="EMBL" id="CAG8360831.1"/>
    </source>
</evidence>
<feature type="region of interest" description="Disordered" evidence="1">
    <location>
        <begin position="17"/>
        <end position="64"/>
    </location>
</feature>
<gene>
    <name evidence="2" type="ORF">PSALAMII_LOCUS3858</name>
</gene>
<accession>A0A9W4NCS5</accession>
<dbReference type="EMBL" id="CAJVPA010000135">
    <property type="protein sequence ID" value="CAG8360831.1"/>
    <property type="molecule type" value="Genomic_DNA"/>
</dbReference>
<protein>
    <submittedName>
        <fullName evidence="2">Uncharacterized protein</fullName>
    </submittedName>
</protein>
<evidence type="ECO:0000256" key="1">
    <source>
        <dbReference type="SAM" id="MobiDB-lite"/>
    </source>
</evidence>
<organism evidence="2 3">
    <name type="scientific">Penicillium salamii</name>
    <dbReference type="NCBI Taxonomy" id="1612424"/>
    <lineage>
        <taxon>Eukaryota</taxon>
        <taxon>Fungi</taxon>
        <taxon>Dikarya</taxon>
        <taxon>Ascomycota</taxon>
        <taxon>Pezizomycotina</taxon>
        <taxon>Eurotiomycetes</taxon>
        <taxon>Eurotiomycetidae</taxon>
        <taxon>Eurotiales</taxon>
        <taxon>Aspergillaceae</taxon>
        <taxon>Penicillium</taxon>
    </lineage>
</organism>
<name>A0A9W4NCS5_9EURO</name>
<feature type="compositionally biased region" description="Polar residues" evidence="1">
    <location>
        <begin position="50"/>
        <end position="64"/>
    </location>
</feature>
<feature type="non-terminal residue" evidence="2">
    <location>
        <position position="268"/>
    </location>
</feature>